<dbReference type="InterPro" id="IPR051496">
    <property type="entry name" value="H-rev107_PLA/AT"/>
</dbReference>
<reference evidence="7" key="1">
    <citation type="submission" date="2023-08" db="EMBL/GenBank/DDBJ databases">
        <authorList>
            <person name="Alioto T."/>
            <person name="Alioto T."/>
            <person name="Gomez Garrido J."/>
        </authorList>
    </citation>
    <scope>NUCLEOTIDE SEQUENCE</scope>
</reference>
<evidence type="ECO:0000256" key="2">
    <source>
        <dbReference type="ARBA" id="ARBA00022679"/>
    </source>
</evidence>
<keyword evidence="3" id="KW-0378">Hydrolase</keyword>
<keyword evidence="7" id="KW-0012">Acyltransferase</keyword>
<evidence type="ECO:0000259" key="6">
    <source>
        <dbReference type="PROSITE" id="PS51934"/>
    </source>
</evidence>
<dbReference type="EMBL" id="OY660867">
    <property type="protein sequence ID" value="CAJ1055247.1"/>
    <property type="molecule type" value="Genomic_DNA"/>
</dbReference>
<accession>A0AAV1F3V8</accession>
<evidence type="ECO:0000256" key="3">
    <source>
        <dbReference type="ARBA" id="ARBA00022801"/>
    </source>
</evidence>
<sequence length="197" mass="22248">MEYHEQVEDVLATAKFGDLIQFSYPIGYSHWGVYDEDGFVIHFAVAEEGKLMNKVRTSLQAMFPVCGDLLLGSTKIRRMPLGEVTVPEGAHVSISNNGHALRATATEDMRRRRDGLLGKELTYKLLSLNCEHFATFIRYGKAVCNQIPAKAKNVECVEATKTFQEIVDSKETQETVKSKERQAKAHWKETDSIPHYP</sequence>
<evidence type="ECO:0000313" key="8">
    <source>
        <dbReference type="Proteomes" id="UP001178508"/>
    </source>
</evidence>
<evidence type="ECO:0000256" key="4">
    <source>
        <dbReference type="ARBA" id="ARBA00023098"/>
    </source>
</evidence>
<protein>
    <submittedName>
        <fullName evidence="7">Phospholipase A and acyltransferase 2-like</fullName>
    </submittedName>
</protein>
<dbReference type="Pfam" id="PF04970">
    <property type="entry name" value="LRAT"/>
    <property type="match status" value="1"/>
</dbReference>
<dbReference type="PANTHER" id="PTHR13943:SF37">
    <property type="entry name" value="PHOSPHOLIPASE A AND ACYLTRANSFERASE 1"/>
    <property type="match status" value="1"/>
</dbReference>
<dbReference type="InterPro" id="IPR007053">
    <property type="entry name" value="LRAT_dom"/>
</dbReference>
<gene>
    <name evidence="7" type="ORF">XNOV1_A006421</name>
</gene>
<dbReference type="GO" id="GO:0008970">
    <property type="term" value="F:phospholipase A1 activity"/>
    <property type="evidence" value="ECO:0007669"/>
    <property type="project" value="TreeGrafter"/>
</dbReference>
<evidence type="ECO:0000256" key="1">
    <source>
        <dbReference type="ARBA" id="ARBA00007824"/>
    </source>
</evidence>
<dbReference type="GO" id="GO:0005737">
    <property type="term" value="C:cytoplasm"/>
    <property type="evidence" value="ECO:0007669"/>
    <property type="project" value="TreeGrafter"/>
</dbReference>
<dbReference type="Proteomes" id="UP001178508">
    <property type="component" value="Chromosome 4"/>
</dbReference>
<keyword evidence="4" id="KW-0443">Lipid metabolism</keyword>
<proteinExistence type="inferred from homology"/>
<keyword evidence="2" id="KW-0808">Transferase</keyword>
<keyword evidence="8" id="KW-1185">Reference proteome</keyword>
<dbReference type="GO" id="GO:0004623">
    <property type="term" value="F:phospholipase A2 activity"/>
    <property type="evidence" value="ECO:0007669"/>
    <property type="project" value="TreeGrafter"/>
</dbReference>
<evidence type="ECO:0000256" key="5">
    <source>
        <dbReference type="SAM" id="MobiDB-lite"/>
    </source>
</evidence>
<dbReference type="PROSITE" id="PS51934">
    <property type="entry name" value="LRAT"/>
    <property type="match status" value="1"/>
</dbReference>
<dbReference type="GO" id="GO:0016410">
    <property type="term" value="F:N-acyltransferase activity"/>
    <property type="evidence" value="ECO:0007669"/>
    <property type="project" value="TreeGrafter"/>
</dbReference>
<comment type="similarity">
    <text evidence="1">Belongs to the H-rev107 family.</text>
</comment>
<dbReference type="Gene3D" id="3.90.1720.10">
    <property type="entry name" value="endopeptidase domain like (from Nostoc punctiforme)"/>
    <property type="match status" value="1"/>
</dbReference>
<dbReference type="AlphaFoldDB" id="A0AAV1F3V8"/>
<organism evidence="7 8">
    <name type="scientific">Xyrichtys novacula</name>
    <name type="common">Pearly razorfish</name>
    <name type="synonym">Hemipteronotus novacula</name>
    <dbReference type="NCBI Taxonomy" id="13765"/>
    <lineage>
        <taxon>Eukaryota</taxon>
        <taxon>Metazoa</taxon>
        <taxon>Chordata</taxon>
        <taxon>Craniata</taxon>
        <taxon>Vertebrata</taxon>
        <taxon>Euteleostomi</taxon>
        <taxon>Actinopterygii</taxon>
        <taxon>Neopterygii</taxon>
        <taxon>Teleostei</taxon>
        <taxon>Neoteleostei</taxon>
        <taxon>Acanthomorphata</taxon>
        <taxon>Eupercaria</taxon>
        <taxon>Labriformes</taxon>
        <taxon>Labridae</taxon>
        <taxon>Xyrichtys</taxon>
    </lineage>
</organism>
<name>A0AAV1F3V8_XYRNO</name>
<feature type="region of interest" description="Disordered" evidence="5">
    <location>
        <begin position="174"/>
        <end position="197"/>
    </location>
</feature>
<dbReference type="PANTHER" id="PTHR13943">
    <property type="entry name" value="HRAS-LIKE SUPPRESSOR - RELATED"/>
    <property type="match status" value="1"/>
</dbReference>
<feature type="domain" description="LRAT" evidence="6">
    <location>
        <begin position="20"/>
        <end position="146"/>
    </location>
</feature>
<dbReference type="GO" id="GO:0070292">
    <property type="term" value="P:N-acylphosphatidylethanolamine metabolic process"/>
    <property type="evidence" value="ECO:0007669"/>
    <property type="project" value="TreeGrafter"/>
</dbReference>
<evidence type="ECO:0000313" key="7">
    <source>
        <dbReference type="EMBL" id="CAJ1055247.1"/>
    </source>
</evidence>